<proteinExistence type="predicted"/>
<dbReference type="EMBL" id="QZAF01001140">
    <property type="protein sequence ID" value="THV63591.1"/>
    <property type="molecule type" value="Genomic_DNA"/>
</dbReference>
<dbReference type="Proteomes" id="UP000304951">
    <property type="component" value="Unassembled WGS sequence"/>
</dbReference>
<name>A0A4S8RZQ4_AURPU</name>
<gene>
    <name evidence="1" type="ORF">D6D28_10546</name>
</gene>
<accession>A0A4S8RZQ4</accession>
<organism evidence="1 2">
    <name type="scientific">Aureobasidium pullulans</name>
    <name type="common">Black yeast</name>
    <name type="synonym">Pullularia pullulans</name>
    <dbReference type="NCBI Taxonomy" id="5580"/>
    <lineage>
        <taxon>Eukaryota</taxon>
        <taxon>Fungi</taxon>
        <taxon>Dikarya</taxon>
        <taxon>Ascomycota</taxon>
        <taxon>Pezizomycotina</taxon>
        <taxon>Dothideomycetes</taxon>
        <taxon>Dothideomycetidae</taxon>
        <taxon>Dothideales</taxon>
        <taxon>Saccotheciaceae</taxon>
        <taxon>Aureobasidium</taxon>
    </lineage>
</organism>
<protein>
    <submittedName>
        <fullName evidence="1">Uncharacterized protein</fullName>
    </submittedName>
</protein>
<comment type="caution">
    <text evidence="1">The sequence shown here is derived from an EMBL/GenBank/DDBJ whole genome shotgun (WGS) entry which is preliminary data.</text>
</comment>
<reference evidence="1 2" key="1">
    <citation type="submission" date="2018-10" db="EMBL/GenBank/DDBJ databases">
        <title>Fifty Aureobasidium pullulans genomes reveal a recombining polyextremotolerant generalist.</title>
        <authorList>
            <person name="Gostincar C."/>
            <person name="Turk M."/>
            <person name="Zajc J."/>
            <person name="Gunde-Cimerman N."/>
        </authorList>
    </citation>
    <scope>NUCLEOTIDE SEQUENCE [LARGE SCALE GENOMIC DNA]</scope>
    <source>
        <strain evidence="1 2">EXF-11900</strain>
    </source>
</reference>
<dbReference type="AlphaFoldDB" id="A0A4S8RZQ4"/>
<evidence type="ECO:0000313" key="1">
    <source>
        <dbReference type="EMBL" id="THV63591.1"/>
    </source>
</evidence>
<evidence type="ECO:0000313" key="2">
    <source>
        <dbReference type="Proteomes" id="UP000304951"/>
    </source>
</evidence>
<sequence length="249" mass="28785">MPTSKQQYQIYLSDQFGPQLLLYEQQAGAGNRTYDTLQRAAGIPPNKMITILAEGVLARTTVTLAITILHEFVHAFGKAYFPKPVLAHPFEPWFPGKRTNEQGCSFEEFVFGGMIKSLNIWVPPMSLGWHGWQNISPAFGLWFDENEDQWFVHDPAGAQAIMNDYLPVDRSRPKKLWPIPQEWCQRLLTDGMWNDQVTRFGQRAYKLPRLEYWATYRWQRGGPGVWKTGQERWNAVPRDPISDTAPTWL</sequence>